<dbReference type="PROSITE" id="PS51201">
    <property type="entry name" value="RCK_N"/>
    <property type="match status" value="1"/>
</dbReference>
<feature type="transmembrane region" description="Helical" evidence="11">
    <location>
        <begin position="270"/>
        <end position="287"/>
    </location>
</feature>
<dbReference type="GO" id="GO:0006813">
    <property type="term" value="P:potassium ion transport"/>
    <property type="evidence" value="ECO:0007669"/>
    <property type="project" value="UniProtKB-KW"/>
</dbReference>
<feature type="transmembrane region" description="Helical" evidence="11">
    <location>
        <begin position="53"/>
        <end position="73"/>
    </location>
</feature>
<dbReference type="SUPFAM" id="SSF51735">
    <property type="entry name" value="NAD(P)-binding Rossmann-fold domains"/>
    <property type="match status" value="1"/>
</dbReference>
<dbReference type="Pfam" id="PF02254">
    <property type="entry name" value="TrkA_N"/>
    <property type="match status" value="1"/>
</dbReference>
<feature type="transmembrane region" description="Helical" evidence="11">
    <location>
        <begin position="85"/>
        <end position="107"/>
    </location>
</feature>
<evidence type="ECO:0000256" key="11">
    <source>
        <dbReference type="SAM" id="Phobius"/>
    </source>
</evidence>
<dbReference type="PANTHER" id="PTHR46157:SF4">
    <property type="entry name" value="K(+) EFFLUX ANTIPORTER 3, CHLOROPLASTIC"/>
    <property type="match status" value="1"/>
</dbReference>
<evidence type="ECO:0000256" key="9">
    <source>
        <dbReference type="ARBA" id="ARBA00023136"/>
    </source>
</evidence>
<dbReference type="InterPro" id="IPR036291">
    <property type="entry name" value="NAD(P)-bd_dom_sf"/>
</dbReference>
<dbReference type="InterPro" id="IPR003148">
    <property type="entry name" value="RCK_N"/>
</dbReference>
<evidence type="ECO:0000259" key="12">
    <source>
        <dbReference type="PROSITE" id="PS51201"/>
    </source>
</evidence>
<name>A0A0L1JT20_9RHOB</name>
<evidence type="ECO:0000256" key="8">
    <source>
        <dbReference type="ARBA" id="ARBA00023065"/>
    </source>
</evidence>
<evidence type="ECO:0000256" key="10">
    <source>
        <dbReference type="SAM" id="MobiDB-lite"/>
    </source>
</evidence>
<dbReference type="Pfam" id="PF00999">
    <property type="entry name" value="Na_H_Exchanger"/>
    <property type="match status" value="1"/>
</dbReference>
<feature type="transmembrane region" description="Helical" evidence="11">
    <location>
        <begin position="30"/>
        <end position="47"/>
    </location>
</feature>
<evidence type="ECO:0000313" key="13">
    <source>
        <dbReference type="EMBL" id="KNG94895.1"/>
    </source>
</evidence>
<evidence type="ECO:0000256" key="5">
    <source>
        <dbReference type="ARBA" id="ARBA00022692"/>
    </source>
</evidence>
<evidence type="ECO:0000256" key="6">
    <source>
        <dbReference type="ARBA" id="ARBA00022958"/>
    </source>
</evidence>
<dbReference type="EMBL" id="AQQZ01000002">
    <property type="protein sequence ID" value="KNG94895.1"/>
    <property type="molecule type" value="Genomic_DNA"/>
</dbReference>
<feature type="domain" description="RCK N-terminal" evidence="12">
    <location>
        <begin position="428"/>
        <end position="545"/>
    </location>
</feature>
<feature type="transmembrane region" description="Helical" evidence="11">
    <location>
        <begin position="354"/>
        <end position="375"/>
    </location>
</feature>
<comment type="caution">
    <text evidence="13">The sequence shown here is derived from an EMBL/GenBank/DDBJ whole genome shotgun (WGS) entry which is preliminary data.</text>
</comment>
<dbReference type="FunFam" id="3.40.50.720:FF:000036">
    <property type="entry name" value="Glutathione-regulated potassium-efflux system protein KefB"/>
    <property type="match status" value="1"/>
</dbReference>
<evidence type="ECO:0000256" key="2">
    <source>
        <dbReference type="ARBA" id="ARBA00022448"/>
    </source>
</evidence>
<feature type="transmembrane region" description="Helical" evidence="11">
    <location>
        <begin position="146"/>
        <end position="169"/>
    </location>
</feature>
<dbReference type="InterPro" id="IPR006153">
    <property type="entry name" value="Cation/H_exchanger_TM"/>
</dbReference>
<feature type="transmembrane region" description="Helical" evidence="11">
    <location>
        <begin position="299"/>
        <end position="318"/>
    </location>
</feature>
<evidence type="ECO:0000256" key="1">
    <source>
        <dbReference type="ARBA" id="ARBA00004127"/>
    </source>
</evidence>
<evidence type="ECO:0000256" key="3">
    <source>
        <dbReference type="ARBA" id="ARBA00022449"/>
    </source>
</evidence>
<protein>
    <submittedName>
        <fullName evidence="13">Potassium transporter</fullName>
    </submittedName>
</protein>
<accession>A0A0L1JT20</accession>
<comment type="subcellular location">
    <subcellularLocation>
        <location evidence="1">Endomembrane system</location>
        <topology evidence="1">Multi-pass membrane protein</topology>
    </subcellularLocation>
</comment>
<dbReference type="GO" id="GO:1902600">
    <property type="term" value="P:proton transmembrane transport"/>
    <property type="evidence" value="ECO:0007669"/>
    <property type="project" value="InterPro"/>
</dbReference>
<keyword evidence="9 11" id="KW-0472">Membrane</keyword>
<dbReference type="GO" id="GO:0012505">
    <property type="term" value="C:endomembrane system"/>
    <property type="evidence" value="ECO:0007669"/>
    <property type="project" value="UniProtKB-SubCell"/>
</dbReference>
<reference evidence="13 14" key="1">
    <citation type="journal article" date="2015" name="Int. J. Syst. Evol. Microbiol.">
        <title>Aestuariivita atlantica sp. nov., isolated from deep sea sediment of the Atlantic Ocean.</title>
        <authorList>
            <person name="Li G."/>
            <person name="Lai Q."/>
            <person name="Du Y."/>
            <person name="Liu X."/>
            <person name="Sun F."/>
            <person name="Shao Z."/>
        </authorList>
    </citation>
    <scope>NUCLEOTIDE SEQUENCE [LARGE SCALE GENOMIC DNA]</scope>
    <source>
        <strain evidence="13 14">22II-S11-z3</strain>
    </source>
</reference>
<dbReference type="GO" id="GO:0005886">
    <property type="term" value="C:plasma membrane"/>
    <property type="evidence" value="ECO:0007669"/>
    <property type="project" value="TreeGrafter"/>
</dbReference>
<feature type="transmembrane region" description="Helical" evidence="11">
    <location>
        <begin position="324"/>
        <end position="342"/>
    </location>
</feature>
<keyword evidence="6" id="KW-0630">Potassium</keyword>
<keyword evidence="8" id="KW-0406">Ion transport</keyword>
<keyword evidence="14" id="KW-1185">Reference proteome</keyword>
<dbReference type="InterPro" id="IPR038770">
    <property type="entry name" value="Na+/solute_symporter_sf"/>
</dbReference>
<feature type="transmembrane region" description="Helical" evidence="11">
    <location>
        <begin position="210"/>
        <end position="234"/>
    </location>
</feature>
<dbReference type="Gene3D" id="1.20.1530.20">
    <property type="match status" value="1"/>
</dbReference>
<feature type="transmembrane region" description="Helical" evidence="11">
    <location>
        <begin position="6"/>
        <end position="23"/>
    </location>
</feature>
<feature type="region of interest" description="Disordered" evidence="10">
    <location>
        <begin position="624"/>
        <end position="643"/>
    </location>
</feature>
<dbReference type="GO" id="GO:0015297">
    <property type="term" value="F:antiporter activity"/>
    <property type="evidence" value="ECO:0007669"/>
    <property type="project" value="UniProtKB-KW"/>
</dbReference>
<dbReference type="AlphaFoldDB" id="A0A0L1JT20"/>
<dbReference type="PATRIC" id="fig|1317121.7.peg.1552"/>
<dbReference type="PANTHER" id="PTHR46157">
    <property type="entry name" value="K(+) EFFLUX ANTIPORTER 3, CHLOROPLASTIC"/>
    <property type="match status" value="1"/>
</dbReference>
<feature type="transmembrane region" description="Helical" evidence="11">
    <location>
        <begin position="113"/>
        <end position="134"/>
    </location>
</feature>
<dbReference type="Gene3D" id="3.40.50.720">
    <property type="entry name" value="NAD(P)-binding Rossmann-like Domain"/>
    <property type="match status" value="1"/>
</dbReference>
<evidence type="ECO:0000256" key="4">
    <source>
        <dbReference type="ARBA" id="ARBA00022538"/>
    </source>
</evidence>
<sequence>MTDFLLLAFIFLVAGVFAVPIASRLGLGSVLGYLIAGIVISPILALLGVDVIAIQHFAEFGVVMMLFLVGLELEPKLLWQMRARLLGLGGGQVVLTTLAVTGIAMAFGLSWQVSLAVGMVLALSSTAIVLQTLNEKGLMKSDGGQSAFSVLLTQDIAVIPMLAFLPLLAAPGFVDTAGVGTDILIGAATGDAGGDHGGGAMSLVEGLNGWQTALVTLAAIAVVVLGGSTLTTPLFRFISAANLRELFTATALMMVIGIALLMSLVGLSPALGTFLAGVVLANSAYRHELESDIDPFRGLLLGLFFMTVGAGINFALLFENVGLIVALTLGLMLLKAAILLILARVFNITGADKWLFALGLAQAGEFGFVLLSFTVSASVLPAALADQLLLVVALSMLLTPVLFILYDRIIAPRYAGSDDREMDAIEEDNHIIIAGGGRVGGLVNRIVQAAGMQATVIDFSSARLAALERFGVKHYYGDATRPDLLHAAGIDEAKVLIIAIDNREQITELVHYVHSTHPHVHIIARATDRDHVYDLWAMGCRDIIRETYDSTLRMGRSMLEALGIPTDRAEAMIAEFNAMDRRSMLALAGAHKVGVAPHENEEYIARVRSYVTDMAPVLQTRVTAHRDGRDPDAEAPLEDPAAN</sequence>
<keyword evidence="5 11" id="KW-0812">Transmembrane</keyword>
<evidence type="ECO:0000313" key="14">
    <source>
        <dbReference type="Proteomes" id="UP000036938"/>
    </source>
</evidence>
<dbReference type="STRING" id="1317121.ATO11_05860"/>
<dbReference type="RefSeq" id="WP_050529887.1">
    <property type="nucleotide sequence ID" value="NZ_AQQZ01000002.1"/>
</dbReference>
<keyword evidence="3" id="KW-0050">Antiport</keyword>
<dbReference type="OrthoDB" id="9781411at2"/>
<dbReference type="Proteomes" id="UP000036938">
    <property type="component" value="Unassembled WGS sequence"/>
</dbReference>
<proteinExistence type="predicted"/>
<organism evidence="13 14">
    <name type="scientific">Pseudaestuariivita atlantica</name>
    <dbReference type="NCBI Taxonomy" id="1317121"/>
    <lineage>
        <taxon>Bacteria</taxon>
        <taxon>Pseudomonadati</taxon>
        <taxon>Pseudomonadota</taxon>
        <taxon>Alphaproteobacteria</taxon>
        <taxon>Rhodobacterales</taxon>
        <taxon>Paracoccaceae</taxon>
        <taxon>Pseudaestuariivita</taxon>
    </lineage>
</organism>
<keyword evidence="4" id="KW-0633">Potassium transport</keyword>
<feature type="transmembrane region" description="Helical" evidence="11">
    <location>
        <begin position="387"/>
        <end position="406"/>
    </location>
</feature>
<gene>
    <name evidence="13" type="ORF">ATO11_05860</name>
</gene>
<keyword evidence="7 11" id="KW-1133">Transmembrane helix</keyword>
<keyword evidence="2" id="KW-0813">Transport</keyword>
<evidence type="ECO:0000256" key="7">
    <source>
        <dbReference type="ARBA" id="ARBA00022989"/>
    </source>
</evidence>